<dbReference type="InterPro" id="IPR019775">
    <property type="entry name" value="WD40_repeat_CS"/>
</dbReference>
<dbReference type="PRINTS" id="PR00320">
    <property type="entry name" value="GPROTEINBRPT"/>
</dbReference>
<dbReference type="SMART" id="SM00256">
    <property type="entry name" value="FBOX"/>
    <property type="match status" value="1"/>
</dbReference>
<dbReference type="SMART" id="SM00320">
    <property type="entry name" value="WD40"/>
    <property type="match status" value="4"/>
</dbReference>
<feature type="repeat" description="WD" evidence="3">
    <location>
        <begin position="317"/>
        <end position="356"/>
    </location>
</feature>
<gene>
    <name evidence="5" type="ORF">BCR44DRAFT_110553</name>
</gene>
<proteinExistence type="predicted"/>
<dbReference type="SUPFAM" id="SSF81383">
    <property type="entry name" value="F-box domain"/>
    <property type="match status" value="1"/>
</dbReference>
<dbReference type="STRING" id="765915.A0A1Y2I0X2"/>
<dbReference type="PANTHER" id="PTHR19872:SF7">
    <property type="entry name" value="F-BOX AND WD REPEAT DOMAIN CONTAINING PROTEIN 10B-RELATED"/>
    <property type="match status" value="1"/>
</dbReference>
<dbReference type="PROSITE" id="PS00678">
    <property type="entry name" value="WD_REPEATS_1"/>
    <property type="match status" value="1"/>
</dbReference>
<dbReference type="PANTHER" id="PTHR19872">
    <property type="entry name" value="UBIQUITIN LIGASE SPECIFICITY FACTOR/HREP PROTEIN"/>
    <property type="match status" value="1"/>
</dbReference>
<comment type="caution">
    <text evidence="5">The sequence shown here is derived from an EMBL/GenBank/DDBJ whole genome shotgun (WGS) entry which is preliminary data.</text>
</comment>
<dbReference type="SUPFAM" id="SSF50978">
    <property type="entry name" value="WD40 repeat-like"/>
    <property type="match status" value="1"/>
</dbReference>
<dbReference type="Pfam" id="PF00400">
    <property type="entry name" value="WD40"/>
    <property type="match status" value="4"/>
</dbReference>
<evidence type="ECO:0000256" key="2">
    <source>
        <dbReference type="ARBA" id="ARBA00022737"/>
    </source>
</evidence>
<evidence type="ECO:0000256" key="1">
    <source>
        <dbReference type="ARBA" id="ARBA00022574"/>
    </source>
</evidence>
<dbReference type="PROSITE" id="PS50181">
    <property type="entry name" value="FBOX"/>
    <property type="match status" value="1"/>
</dbReference>
<dbReference type="InterPro" id="IPR015943">
    <property type="entry name" value="WD40/YVTN_repeat-like_dom_sf"/>
</dbReference>
<keyword evidence="2" id="KW-0677">Repeat</keyword>
<feature type="non-terminal residue" evidence="5">
    <location>
        <position position="397"/>
    </location>
</feature>
<feature type="non-terminal residue" evidence="5">
    <location>
        <position position="1"/>
    </location>
</feature>
<dbReference type="Gene3D" id="1.20.1280.50">
    <property type="match status" value="1"/>
</dbReference>
<name>A0A1Y2I0X2_9FUNG</name>
<feature type="repeat" description="WD" evidence="3">
    <location>
        <begin position="247"/>
        <end position="273"/>
    </location>
</feature>
<feature type="repeat" description="WD" evidence="3">
    <location>
        <begin position="374"/>
        <end position="396"/>
    </location>
</feature>
<evidence type="ECO:0000313" key="6">
    <source>
        <dbReference type="Proteomes" id="UP000193411"/>
    </source>
</evidence>
<dbReference type="AlphaFoldDB" id="A0A1Y2I0X2"/>
<dbReference type="Proteomes" id="UP000193411">
    <property type="component" value="Unassembled WGS sequence"/>
</dbReference>
<evidence type="ECO:0000256" key="3">
    <source>
        <dbReference type="PROSITE-ProRule" id="PRU00221"/>
    </source>
</evidence>
<dbReference type="Gene3D" id="2.130.10.10">
    <property type="entry name" value="YVTN repeat-like/Quinoprotein amine dehydrogenase"/>
    <property type="match status" value="1"/>
</dbReference>
<evidence type="ECO:0000313" key="5">
    <source>
        <dbReference type="EMBL" id="ORZ39864.1"/>
    </source>
</evidence>
<feature type="repeat" description="WD" evidence="3">
    <location>
        <begin position="274"/>
        <end position="315"/>
    </location>
</feature>
<dbReference type="InterPro" id="IPR001810">
    <property type="entry name" value="F-box_dom"/>
</dbReference>
<dbReference type="PROSITE" id="PS50082">
    <property type="entry name" value="WD_REPEATS_2"/>
    <property type="match status" value="4"/>
</dbReference>
<sequence>CYRHRPDIQANPFHQSWRPDLDSLLAALPTEQRSAVTAIWSTFAAASAPIRDLILLGLVDTCCMRQLTTLHRALEPAMKMDVLTQLPVELSLRVLGYLDARSLCRASQVSKAWARLANCDSVWHRLCLQHIDKKCVKCGWALPLLTKKRKRSGPAAASNSTALSSSRSSTSSLIDHLATSPLPPTTLHVSSPGGNTGAAPLVRRSWKLIYAERLLIGRNWRSNTHAAYSLVPPTASLQPRVTACHLDEPYLMTSAMDGLVRLWHLESRTCLVTLAGHRGAVTSVHFDDAHGLAVSGGMDGTVRLWNWATGQCVRTLTGGHAVPVTALSFDQGILATADAASLIRVWDFSARTCFALCHGNQCAVTRVALCRGSLVSAGEDGVVRMWDLNTRSCTRTF</sequence>
<dbReference type="InterPro" id="IPR036047">
    <property type="entry name" value="F-box-like_dom_sf"/>
</dbReference>
<dbReference type="EMBL" id="MCFL01000004">
    <property type="protein sequence ID" value="ORZ39864.1"/>
    <property type="molecule type" value="Genomic_DNA"/>
</dbReference>
<dbReference type="PROSITE" id="PS50294">
    <property type="entry name" value="WD_REPEATS_REGION"/>
    <property type="match status" value="1"/>
</dbReference>
<evidence type="ECO:0000259" key="4">
    <source>
        <dbReference type="PROSITE" id="PS50181"/>
    </source>
</evidence>
<dbReference type="InterPro" id="IPR036322">
    <property type="entry name" value="WD40_repeat_dom_sf"/>
</dbReference>
<dbReference type="InterPro" id="IPR051075">
    <property type="entry name" value="SCF_subunit_WD-repeat"/>
</dbReference>
<dbReference type="Pfam" id="PF12937">
    <property type="entry name" value="F-box-like"/>
    <property type="match status" value="1"/>
</dbReference>
<dbReference type="OrthoDB" id="5580488at2759"/>
<dbReference type="InterPro" id="IPR020472">
    <property type="entry name" value="WD40_PAC1"/>
</dbReference>
<reference evidence="5 6" key="1">
    <citation type="submission" date="2016-07" db="EMBL/GenBank/DDBJ databases">
        <title>Pervasive Adenine N6-methylation of Active Genes in Fungi.</title>
        <authorList>
            <consortium name="DOE Joint Genome Institute"/>
            <person name="Mondo S.J."/>
            <person name="Dannebaum R.O."/>
            <person name="Kuo R.C."/>
            <person name="Labutti K."/>
            <person name="Haridas S."/>
            <person name="Kuo A."/>
            <person name="Salamov A."/>
            <person name="Ahrendt S.R."/>
            <person name="Lipzen A."/>
            <person name="Sullivan W."/>
            <person name="Andreopoulos W.B."/>
            <person name="Clum A."/>
            <person name="Lindquist E."/>
            <person name="Daum C."/>
            <person name="Ramamoorthy G.K."/>
            <person name="Gryganskyi A."/>
            <person name="Culley D."/>
            <person name="Magnuson J.K."/>
            <person name="James T.Y."/>
            <person name="O'Malley M.A."/>
            <person name="Stajich J.E."/>
            <person name="Spatafora J.W."/>
            <person name="Visel A."/>
            <person name="Grigoriev I.V."/>
        </authorList>
    </citation>
    <scope>NUCLEOTIDE SEQUENCE [LARGE SCALE GENOMIC DNA]</scope>
    <source>
        <strain evidence="5 6">PL171</strain>
    </source>
</reference>
<feature type="domain" description="F-box" evidence="4">
    <location>
        <begin position="80"/>
        <end position="126"/>
    </location>
</feature>
<dbReference type="CDD" id="cd22147">
    <property type="entry name" value="F-box_SpPof1-like"/>
    <property type="match status" value="1"/>
</dbReference>
<keyword evidence="6" id="KW-1185">Reference proteome</keyword>
<protein>
    <submittedName>
        <fullName evidence="5">WD40-repeat-containing domain protein</fullName>
    </submittedName>
</protein>
<organism evidence="5 6">
    <name type="scientific">Catenaria anguillulae PL171</name>
    <dbReference type="NCBI Taxonomy" id="765915"/>
    <lineage>
        <taxon>Eukaryota</taxon>
        <taxon>Fungi</taxon>
        <taxon>Fungi incertae sedis</taxon>
        <taxon>Blastocladiomycota</taxon>
        <taxon>Blastocladiomycetes</taxon>
        <taxon>Blastocladiales</taxon>
        <taxon>Catenariaceae</taxon>
        <taxon>Catenaria</taxon>
    </lineage>
</organism>
<dbReference type="InterPro" id="IPR001680">
    <property type="entry name" value="WD40_rpt"/>
</dbReference>
<keyword evidence="1 3" id="KW-0853">WD repeat</keyword>
<accession>A0A1Y2I0X2</accession>